<evidence type="ECO:0000313" key="2">
    <source>
        <dbReference type="Proteomes" id="UP000198426"/>
    </source>
</evidence>
<accession>A0A239EDB1</accession>
<dbReference type="OrthoDB" id="7820774at2"/>
<proteinExistence type="predicted"/>
<dbReference type="AlphaFoldDB" id="A0A239EDB1"/>
<reference evidence="1 2" key="1">
    <citation type="submission" date="2017-06" db="EMBL/GenBank/DDBJ databases">
        <authorList>
            <person name="Kim H.J."/>
            <person name="Triplett B.A."/>
        </authorList>
    </citation>
    <scope>NUCLEOTIDE SEQUENCE [LARGE SCALE GENOMIC DNA]</scope>
    <source>
        <strain evidence="1 2">DSM 29339</strain>
    </source>
</reference>
<gene>
    <name evidence="1" type="ORF">SAMN05421757_10291</name>
</gene>
<evidence type="ECO:0000313" key="1">
    <source>
        <dbReference type="EMBL" id="SNS42636.1"/>
    </source>
</evidence>
<sequence length="291" mass="32081">MISLTEAGRRLRDPYWWLNRVHGPFTAMHRRFALPGFDAGKAPRIVFLIKLIGREDAADWDGVVARLRTTLESVDRQEGDGISVFLCGQDLPEGLKTRHELRFVPAPKGMNRIQGIDKQAKHRIGARAIVDQLDGPAYVVMLDADDVAHPGLCAFLRSDNNGRGYIVTDGYMWDVNRPLVTRLSADSSGMPFDEMCGSCAVIGVDLSRKRTAKRILCTLPLNHQVLAPHMAAMGQPLDAVPFPAMIYAVNHEDNVSSKFGRDGARGWLFADHGVRGPQAEAVLREFGVSAP</sequence>
<evidence type="ECO:0008006" key="3">
    <source>
        <dbReference type="Google" id="ProtNLM"/>
    </source>
</evidence>
<keyword evidence="2" id="KW-1185">Reference proteome</keyword>
<dbReference type="Proteomes" id="UP000198426">
    <property type="component" value="Unassembled WGS sequence"/>
</dbReference>
<organism evidence="1 2">
    <name type="scientific">Tropicimonas sediminicola</name>
    <dbReference type="NCBI Taxonomy" id="1031541"/>
    <lineage>
        <taxon>Bacteria</taxon>
        <taxon>Pseudomonadati</taxon>
        <taxon>Pseudomonadota</taxon>
        <taxon>Alphaproteobacteria</taxon>
        <taxon>Rhodobacterales</taxon>
        <taxon>Roseobacteraceae</taxon>
        <taxon>Tropicimonas</taxon>
    </lineage>
</organism>
<dbReference type="EMBL" id="FZOY01000002">
    <property type="protein sequence ID" value="SNS42636.1"/>
    <property type="molecule type" value="Genomic_DNA"/>
</dbReference>
<protein>
    <recommendedName>
        <fullName evidence="3">Glycosyl transferase family 2</fullName>
    </recommendedName>
</protein>
<name>A0A239EDB1_9RHOB</name>